<evidence type="ECO:0000313" key="3">
    <source>
        <dbReference type="Proteomes" id="UP000198864"/>
    </source>
</evidence>
<proteinExistence type="predicted"/>
<dbReference type="STRING" id="285676.GA0070561_5988"/>
<feature type="transmembrane region" description="Helical" evidence="1">
    <location>
        <begin position="108"/>
        <end position="136"/>
    </location>
</feature>
<feature type="transmembrane region" description="Helical" evidence="1">
    <location>
        <begin position="65"/>
        <end position="86"/>
    </location>
</feature>
<reference evidence="2 3" key="1">
    <citation type="submission" date="2016-06" db="EMBL/GenBank/DDBJ databases">
        <authorList>
            <person name="Kjaerup R.B."/>
            <person name="Dalgaard T.S."/>
            <person name="Juul-Madsen H.R."/>
        </authorList>
    </citation>
    <scope>NUCLEOTIDE SEQUENCE [LARGE SCALE GENOMIC DNA]</scope>
    <source>
        <strain evidence="2 3">DSM 44871</strain>
    </source>
</reference>
<protein>
    <submittedName>
        <fullName evidence="2">Uncharacterized protein</fullName>
    </submittedName>
</protein>
<dbReference type="RefSeq" id="WP_244166462.1">
    <property type="nucleotide sequence ID" value="NZ_FMCR01000007.1"/>
</dbReference>
<keyword evidence="1" id="KW-0812">Transmembrane</keyword>
<gene>
    <name evidence="2" type="ORF">GA0070561_5988</name>
</gene>
<evidence type="ECO:0000256" key="1">
    <source>
        <dbReference type="SAM" id="Phobius"/>
    </source>
</evidence>
<dbReference type="EMBL" id="FMCR01000007">
    <property type="protein sequence ID" value="SCF37822.1"/>
    <property type="molecule type" value="Genomic_DNA"/>
</dbReference>
<dbReference type="AlphaFoldDB" id="A0A1C4ZXU9"/>
<keyword evidence="1" id="KW-0472">Membrane</keyword>
<name>A0A1C4ZXU9_9ACTN</name>
<feature type="transmembrane region" description="Helical" evidence="1">
    <location>
        <begin position="38"/>
        <end position="58"/>
    </location>
</feature>
<keyword evidence="1" id="KW-1133">Transmembrane helix</keyword>
<evidence type="ECO:0000313" key="2">
    <source>
        <dbReference type="EMBL" id="SCF37822.1"/>
    </source>
</evidence>
<dbReference type="Proteomes" id="UP000198864">
    <property type="component" value="Unassembled WGS sequence"/>
</dbReference>
<sequence length="169" mass="17796">MSVGRRTLGFSWPALVALAVLAAPRVVLHDLHVVEEGRPAAVLLAVVPLICWVAAVLWRRPPRPFLTAVVIGAIYGVLLAVGHQILWDEAFGATGPRLGDIDPRAQEAILRVAAVFSSLVTGILTGVVAGAVAAVLSRLVIGRQRAAEQSVEKVWRGPDDAGATRPPQG</sequence>
<accession>A0A1C4ZXU9</accession>
<organism evidence="2 3">
    <name type="scientific">Micromonospora saelicesensis</name>
    <dbReference type="NCBI Taxonomy" id="285676"/>
    <lineage>
        <taxon>Bacteria</taxon>
        <taxon>Bacillati</taxon>
        <taxon>Actinomycetota</taxon>
        <taxon>Actinomycetes</taxon>
        <taxon>Micromonosporales</taxon>
        <taxon>Micromonosporaceae</taxon>
        <taxon>Micromonospora</taxon>
    </lineage>
</organism>